<protein>
    <recommendedName>
        <fullName evidence="1">Peptidase A1 domain-containing protein</fullName>
    </recommendedName>
</protein>
<feature type="domain" description="Peptidase A1" evidence="1">
    <location>
        <begin position="1"/>
        <end position="48"/>
    </location>
</feature>
<dbReference type="InterPro" id="IPR033121">
    <property type="entry name" value="PEPTIDASE_A1"/>
</dbReference>
<organism evidence="2 3">
    <name type="scientific">Opisthorchis felineus</name>
    <dbReference type="NCBI Taxonomy" id="147828"/>
    <lineage>
        <taxon>Eukaryota</taxon>
        <taxon>Metazoa</taxon>
        <taxon>Spiralia</taxon>
        <taxon>Lophotrochozoa</taxon>
        <taxon>Platyhelminthes</taxon>
        <taxon>Trematoda</taxon>
        <taxon>Digenea</taxon>
        <taxon>Opisthorchiida</taxon>
        <taxon>Opisthorchiata</taxon>
        <taxon>Opisthorchiidae</taxon>
        <taxon>Opisthorchis</taxon>
    </lineage>
</organism>
<dbReference type="SUPFAM" id="SSF50630">
    <property type="entry name" value="Acid proteases"/>
    <property type="match status" value="1"/>
</dbReference>
<name>A0A4S2L2Q3_OPIFE</name>
<dbReference type="PROSITE" id="PS51767">
    <property type="entry name" value="PEPTIDASE_A1"/>
    <property type="match status" value="1"/>
</dbReference>
<evidence type="ECO:0000259" key="1">
    <source>
        <dbReference type="PROSITE" id="PS51767"/>
    </source>
</evidence>
<dbReference type="Proteomes" id="UP000308267">
    <property type="component" value="Unassembled WGS sequence"/>
</dbReference>
<gene>
    <name evidence="2" type="ORF">CRM22_010004</name>
</gene>
<dbReference type="EMBL" id="SJOL01009496">
    <property type="protein sequence ID" value="TGZ57152.1"/>
    <property type="molecule type" value="Genomic_DNA"/>
</dbReference>
<dbReference type="OrthoDB" id="660550at2759"/>
<accession>A0A4S2L2Q3</accession>
<keyword evidence="3" id="KW-1185">Reference proteome</keyword>
<comment type="caution">
    <text evidence="2">The sequence shown here is derived from an EMBL/GenBank/DDBJ whole genome shotgun (WGS) entry which is preliminary data.</text>
</comment>
<evidence type="ECO:0000313" key="2">
    <source>
        <dbReference type="EMBL" id="TGZ57152.1"/>
    </source>
</evidence>
<dbReference type="AlphaFoldDB" id="A0A4S2L2Q3"/>
<sequence length="52" mass="5863">EDIGGRTVCFGSIVPDPAIRNVDMVLGMTFMEHFLTMFDQEVKKVGFQPRVC</sequence>
<proteinExistence type="predicted"/>
<feature type="non-terminal residue" evidence="2">
    <location>
        <position position="1"/>
    </location>
</feature>
<evidence type="ECO:0000313" key="3">
    <source>
        <dbReference type="Proteomes" id="UP000308267"/>
    </source>
</evidence>
<dbReference type="Gene3D" id="2.40.70.10">
    <property type="entry name" value="Acid Proteases"/>
    <property type="match status" value="1"/>
</dbReference>
<reference evidence="2 3" key="1">
    <citation type="journal article" date="2019" name="BMC Genomics">
        <title>New insights from Opisthorchis felineus genome: update on genomics of the epidemiologically important liver flukes.</title>
        <authorList>
            <person name="Ershov N.I."/>
            <person name="Mordvinov V.A."/>
            <person name="Prokhortchouk E.B."/>
            <person name="Pakharukova M.Y."/>
            <person name="Gunbin K.V."/>
            <person name="Ustyantsev K."/>
            <person name="Genaev M.A."/>
            <person name="Blinov A.G."/>
            <person name="Mazur A."/>
            <person name="Boulygina E."/>
            <person name="Tsygankova S."/>
            <person name="Khrameeva E."/>
            <person name="Chekanov N."/>
            <person name="Fan G."/>
            <person name="Xiao A."/>
            <person name="Zhang H."/>
            <person name="Xu X."/>
            <person name="Yang H."/>
            <person name="Solovyev V."/>
            <person name="Lee S.M."/>
            <person name="Liu X."/>
            <person name="Afonnikov D.A."/>
            <person name="Skryabin K.G."/>
        </authorList>
    </citation>
    <scope>NUCLEOTIDE SEQUENCE [LARGE SCALE GENOMIC DNA]</scope>
    <source>
        <strain evidence="2">AK-0245</strain>
        <tissue evidence="2">Whole organism</tissue>
    </source>
</reference>
<dbReference type="InterPro" id="IPR021109">
    <property type="entry name" value="Peptidase_aspartic_dom_sf"/>
</dbReference>